<dbReference type="EMBL" id="CP147407">
    <property type="protein sequence ID" value="WXB98247.1"/>
    <property type="molecule type" value="Genomic_DNA"/>
</dbReference>
<proteinExistence type="predicted"/>
<sequence length="131" mass="15164">MNIDMASFLGEIILEYEENFGPLHFSVEKMNGEFAFTEMDERLLDLSKLSLLHIGKPLAEFDYLNEKSLQFYINVFNRAWGGKTVVYYMIPRLNLDIYLIVLIKPVVDDQGEILFIKGRSACNFTSRLSIL</sequence>
<evidence type="ECO:0000313" key="2">
    <source>
        <dbReference type="Proteomes" id="UP001377337"/>
    </source>
</evidence>
<dbReference type="RefSeq" id="WP_338781188.1">
    <property type="nucleotide sequence ID" value="NZ_CP147407.1"/>
</dbReference>
<accession>A0ABZ2NK91</accession>
<gene>
    <name evidence="1" type="ORF">WCV65_07150</name>
</gene>
<organism evidence="1 2">
    <name type="scientific">Metabacillus sediminis</name>
    <dbReference type="NCBI Taxonomy" id="3117746"/>
    <lineage>
        <taxon>Bacteria</taxon>
        <taxon>Bacillati</taxon>
        <taxon>Bacillota</taxon>
        <taxon>Bacilli</taxon>
        <taxon>Bacillales</taxon>
        <taxon>Bacillaceae</taxon>
        <taxon>Metabacillus</taxon>
    </lineage>
</organism>
<protein>
    <submittedName>
        <fullName evidence="1">Uncharacterized protein</fullName>
    </submittedName>
</protein>
<dbReference type="Proteomes" id="UP001377337">
    <property type="component" value="Chromosome"/>
</dbReference>
<reference evidence="1 2" key="1">
    <citation type="submission" date="2024-02" db="EMBL/GenBank/DDBJ databases">
        <title>Seven novel Bacillus-like species.</title>
        <authorList>
            <person name="Liu G."/>
        </authorList>
    </citation>
    <scope>NUCLEOTIDE SEQUENCE [LARGE SCALE GENOMIC DNA]</scope>
    <source>
        <strain evidence="1 2">FJAT-52054</strain>
    </source>
</reference>
<name>A0ABZ2NK91_9BACI</name>
<evidence type="ECO:0000313" key="1">
    <source>
        <dbReference type="EMBL" id="WXB98247.1"/>
    </source>
</evidence>
<keyword evidence="2" id="KW-1185">Reference proteome</keyword>